<dbReference type="Proteomes" id="UP000799440">
    <property type="component" value="Unassembled WGS sequence"/>
</dbReference>
<dbReference type="EMBL" id="MU006605">
    <property type="protein sequence ID" value="KAF2742708.1"/>
    <property type="molecule type" value="Genomic_DNA"/>
</dbReference>
<keyword evidence="3" id="KW-1185">Reference proteome</keyword>
<proteinExistence type="predicted"/>
<evidence type="ECO:0000313" key="3">
    <source>
        <dbReference type="Proteomes" id="UP000799440"/>
    </source>
</evidence>
<dbReference type="SUPFAM" id="SSF53474">
    <property type="entry name" value="alpha/beta-Hydrolases"/>
    <property type="match status" value="1"/>
</dbReference>
<protein>
    <submittedName>
        <fullName evidence="2">3-oxoadipate enol-lactone hydrolase</fullName>
    </submittedName>
</protein>
<accession>A0A6A6UWR6</accession>
<dbReference type="GO" id="GO:0047372">
    <property type="term" value="F:monoacylglycerol lipase activity"/>
    <property type="evidence" value="ECO:0007669"/>
    <property type="project" value="TreeGrafter"/>
</dbReference>
<dbReference type="InterPro" id="IPR029058">
    <property type="entry name" value="AB_hydrolase_fold"/>
</dbReference>
<dbReference type="InterPro" id="IPR050266">
    <property type="entry name" value="AB_hydrolase_sf"/>
</dbReference>
<dbReference type="InterPro" id="IPR000073">
    <property type="entry name" value="AB_hydrolase_1"/>
</dbReference>
<reference evidence="2" key="1">
    <citation type="journal article" date="2020" name="Stud. Mycol.">
        <title>101 Dothideomycetes genomes: a test case for predicting lifestyles and emergence of pathogens.</title>
        <authorList>
            <person name="Haridas S."/>
            <person name="Albert R."/>
            <person name="Binder M."/>
            <person name="Bloem J."/>
            <person name="Labutti K."/>
            <person name="Salamov A."/>
            <person name="Andreopoulos B."/>
            <person name="Baker S."/>
            <person name="Barry K."/>
            <person name="Bills G."/>
            <person name="Bluhm B."/>
            <person name="Cannon C."/>
            <person name="Castanera R."/>
            <person name="Culley D."/>
            <person name="Daum C."/>
            <person name="Ezra D."/>
            <person name="Gonzalez J."/>
            <person name="Henrissat B."/>
            <person name="Kuo A."/>
            <person name="Liang C."/>
            <person name="Lipzen A."/>
            <person name="Lutzoni F."/>
            <person name="Magnuson J."/>
            <person name="Mondo S."/>
            <person name="Nolan M."/>
            <person name="Ohm R."/>
            <person name="Pangilinan J."/>
            <person name="Park H.-J."/>
            <person name="Ramirez L."/>
            <person name="Alfaro M."/>
            <person name="Sun H."/>
            <person name="Tritt A."/>
            <person name="Yoshinaga Y."/>
            <person name="Zwiers L.-H."/>
            <person name="Turgeon B."/>
            <person name="Goodwin S."/>
            <person name="Spatafora J."/>
            <person name="Crous P."/>
            <person name="Grigoriev I."/>
        </authorList>
    </citation>
    <scope>NUCLEOTIDE SEQUENCE</scope>
    <source>
        <strain evidence="2">CBS 119925</strain>
    </source>
</reference>
<dbReference type="GO" id="GO:0046464">
    <property type="term" value="P:acylglycerol catabolic process"/>
    <property type="evidence" value="ECO:0007669"/>
    <property type="project" value="TreeGrafter"/>
</dbReference>
<dbReference type="GO" id="GO:0016020">
    <property type="term" value="C:membrane"/>
    <property type="evidence" value="ECO:0007669"/>
    <property type="project" value="TreeGrafter"/>
</dbReference>
<sequence>MPYLQIDYKKIHYTDLQPTDSPPRSTILFIHGIGCSQNYYHALAISLQAQQHRCILFDNTGAARSPYTQIEQSVESYAADALHILDALKADRAVVVGHSLGSVIAAHLAATHSSRVTSLVLMGPLYLPNPNFAPIFEKRIELVEHHGMDPIANLVPFTSPGKAASGVVRAFIRDLMLAQDPRGYISQTRVLINAKPPAYKEIKMPVLAIAGSEEFTAPKEEMEKLMEALGAERKRLVVLEGVGHWQCFEAEEKVFELMLEFVGPGEE</sequence>
<name>A0A6A6UWR6_9PLEO</name>
<organism evidence="2 3">
    <name type="scientific">Sporormia fimetaria CBS 119925</name>
    <dbReference type="NCBI Taxonomy" id="1340428"/>
    <lineage>
        <taxon>Eukaryota</taxon>
        <taxon>Fungi</taxon>
        <taxon>Dikarya</taxon>
        <taxon>Ascomycota</taxon>
        <taxon>Pezizomycotina</taxon>
        <taxon>Dothideomycetes</taxon>
        <taxon>Pleosporomycetidae</taxon>
        <taxon>Pleosporales</taxon>
        <taxon>Sporormiaceae</taxon>
        <taxon>Sporormia</taxon>
    </lineage>
</organism>
<dbReference type="Pfam" id="PF00561">
    <property type="entry name" value="Abhydrolase_1"/>
    <property type="match status" value="1"/>
</dbReference>
<feature type="domain" description="AB hydrolase-1" evidence="1">
    <location>
        <begin position="26"/>
        <end position="137"/>
    </location>
</feature>
<dbReference type="PANTHER" id="PTHR43798">
    <property type="entry name" value="MONOACYLGLYCEROL LIPASE"/>
    <property type="match status" value="1"/>
</dbReference>
<evidence type="ECO:0000313" key="2">
    <source>
        <dbReference type="EMBL" id="KAF2742708.1"/>
    </source>
</evidence>
<gene>
    <name evidence="2" type="ORF">M011DRAFT_412079</name>
</gene>
<dbReference type="PANTHER" id="PTHR43798:SF5">
    <property type="entry name" value="MONOACYLGLYCEROL LIPASE ABHD6"/>
    <property type="match status" value="1"/>
</dbReference>
<keyword evidence="2" id="KW-0378">Hydrolase</keyword>
<dbReference type="Gene3D" id="3.40.50.1820">
    <property type="entry name" value="alpha/beta hydrolase"/>
    <property type="match status" value="1"/>
</dbReference>
<dbReference type="AlphaFoldDB" id="A0A6A6UWR6"/>
<dbReference type="PRINTS" id="PR00111">
    <property type="entry name" value="ABHYDROLASE"/>
</dbReference>
<evidence type="ECO:0000259" key="1">
    <source>
        <dbReference type="Pfam" id="PF00561"/>
    </source>
</evidence>
<dbReference type="OrthoDB" id="408373at2759"/>